<dbReference type="RefSeq" id="WP_201663753.1">
    <property type="nucleotide sequence ID" value="NZ_JAEQNC010000020.1"/>
</dbReference>
<keyword evidence="1" id="KW-0732">Signal</keyword>
<dbReference type="AlphaFoldDB" id="A0A936YUA0"/>
<evidence type="ECO:0000313" key="2">
    <source>
        <dbReference type="EMBL" id="MBL0375206.1"/>
    </source>
</evidence>
<comment type="caution">
    <text evidence="2">The sequence shown here is derived from an EMBL/GenBank/DDBJ whole genome shotgun (WGS) entry which is preliminary data.</text>
</comment>
<keyword evidence="3" id="KW-1185">Reference proteome</keyword>
<reference evidence="2" key="1">
    <citation type="submission" date="2021-01" db="EMBL/GenBank/DDBJ databases">
        <title>Rhizobium sp. strain KVB221 16S ribosomal RNA gene Genome sequencing and assembly.</title>
        <authorList>
            <person name="Kang M."/>
        </authorList>
    </citation>
    <scope>NUCLEOTIDE SEQUENCE</scope>
    <source>
        <strain evidence="2">KVB221</strain>
    </source>
</reference>
<organism evidence="2 3">
    <name type="scientific">Rhizobium setariae</name>
    <dbReference type="NCBI Taxonomy" id="2801340"/>
    <lineage>
        <taxon>Bacteria</taxon>
        <taxon>Pseudomonadati</taxon>
        <taxon>Pseudomonadota</taxon>
        <taxon>Alphaproteobacteria</taxon>
        <taxon>Hyphomicrobiales</taxon>
        <taxon>Rhizobiaceae</taxon>
        <taxon>Rhizobium/Agrobacterium group</taxon>
        <taxon>Rhizobium</taxon>
    </lineage>
</organism>
<dbReference type="PROSITE" id="PS51318">
    <property type="entry name" value="TAT"/>
    <property type="match status" value="1"/>
</dbReference>
<evidence type="ECO:0008006" key="4">
    <source>
        <dbReference type="Google" id="ProtNLM"/>
    </source>
</evidence>
<gene>
    <name evidence="2" type="ORF">JJB09_24630</name>
</gene>
<dbReference type="InterPro" id="IPR006311">
    <property type="entry name" value="TAT_signal"/>
</dbReference>
<dbReference type="Proteomes" id="UP000633219">
    <property type="component" value="Unassembled WGS sequence"/>
</dbReference>
<evidence type="ECO:0000256" key="1">
    <source>
        <dbReference type="SAM" id="SignalP"/>
    </source>
</evidence>
<protein>
    <recommendedName>
        <fullName evidence="4">Tat pathway signal protein</fullName>
    </recommendedName>
</protein>
<dbReference type="EMBL" id="JAEQNC010000020">
    <property type="protein sequence ID" value="MBL0375206.1"/>
    <property type="molecule type" value="Genomic_DNA"/>
</dbReference>
<name>A0A936YUA0_9HYPH</name>
<feature type="signal peptide" evidence="1">
    <location>
        <begin position="1"/>
        <end position="23"/>
    </location>
</feature>
<accession>A0A936YUA0</accession>
<proteinExistence type="predicted"/>
<feature type="chain" id="PRO_5037508128" description="Tat pathway signal protein" evidence="1">
    <location>
        <begin position="24"/>
        <end position="179"/>
    </location>
</feature>
<evidence type="ECO:0000313" key="3">
    <source>
        <dbReference type="Proteomes" id="UP000633219"/>
    </source>
</evidence>
<sequence>MSRRGFLVGTAATSVAIAAPAVASDIAELVPLDQQFDACVAQIRAVLATMHPDADKVSFAYRTWDNGRAFSVWMDGYAPPRVEYDGPGYYEVSETDNNVAGVFYIERFFSEMDQRYYLRGNYIWDGRRIAPAVLIGARSIVRKIDAAEAGMKVSEFVALLAGMNVDQKRDVIRRFEELD</sequence>